<dbReference type="Gene3D" id="3.40.630.190">
    <property type="entry name" value="LCP protein"/>
    <property type="match status" value="1"/>
</dbReference>
<dbReference type="Pfam" id="PF03816">
    <property type="entry name" value="LytR_cpsA_psr"/>
    <property type="match status" value="1"/>
</dbReference>
<proteinExistence type="inferred from homology"/>
<dbReference type="NCBIfam" id="TIGR00350">
    <property type="entry name" value="lytR_cpsA_psr"/>
    <property type="match status" value="1"/>
</dbReference>
<evidence type="ECO:0000313" key="5">
    <source>
        <dbReference type="Proteomes" id="UP000185469"/>
    </source>
</evidence>
<feature type="domain" description="Cell envelope-related transcriptional attenuator" evidence="3">
    <location>
        <begin position="89"/>
        <end position="252"/>
    </location>
</feature>
<reference evidence="4 5" key="1">
    <citation type="submission" date="2014-08" db="EMBL/GenBank/DDBJ databases">
        <title>Complete genome sequence of Corynebacterium sphenisci CECT 5990(T) (=DSM 44792(T)), isolated from healthy wild penguins.</title>
        <authorList>
            <person name="Ruckert C."/>
            <person name="Albersmeier A."/>
            <person name="Winkler A."/>
            <person name="Kalinowski J."/>
        </authorList>
    </citation>
    <scope>NUCLEOTIDE SEQUENCE [LARGE SCALE GENOMIC DNA]</scope>
    <source>
        <strain evidence="4 5">DSM 44792</strain>
    </source>
</reference>
<dbReference type="PANTHER" id="PTHR33392">
    <property type="entry name" value="POLYISOPRENYL-TEICHOIC ACID--PEPTIDOGLYCAN TEICHOIC ACID TRANSFERASE TAGU"/>
    <property type="match status" value="1"/>
</dbReference>
<feature type="transmembrane region" description="Helical" evidence="2">
    <location>
        <begin position="21"/>
        <end position="44"/>
    </location>
</feature>
<organism evidence="4 5">
    <name type="scientific">Corynebacterium sphenisci DSM 44792</name>
    <dbReference type="NCBI Taxonomy" id="1437874"/>
    <lineage>
        <taxon>Bacteria</taxon>
        <taxon>Bacillati</taxon>
        <taxon>Actinomycetota</taxon>
        <taxon>Actinomycetes</taxon>
        <taxon>Mycobacteriales</taxon>
        <taxon>Corynebacteriaceae</taxon>
        <taxon>Corynebacterium</taxon>
    </lineage>
</organism>
<dbReference type="RefSeq" id="WP_075693135.1">
    <property type="nucleotide sequence ID" value="NZ_CP009248.1"/>
</dbReference>
<accession>A0A1L7CZZ3</accession>
<evidence type="ECO:0000259" key="3">
    <source>
        <dbReference type="Pfam" id="PF03816"/>
    </source>
</evidence>
<dbReference type="PANTHER" id="PTHR33392:SF6">
    <property type="entry name" value="POLYISOPRENYL-TEICHOIC ACID--PEPTIDOGLYCAN TEICHOIC ACID TRANSFERASE TAGU"/>
    <property type="match status" value="1"/>
</dbReference>
<sequence length="339" mass="34983">MAIANPWKRLSARTRKILRTIAISITAVLLLIAVASVGLVAWLISGVGRLDEVAEGPGPAAAGTADPVYLLMVRDTRLNQTAAGADVGRTDSMALIRLKEGVSIDVVQLPRDLLVDIPSCPLPGGGATEPITTKLNAAYAYASVEDPIATPSAHGAACATRTVEELVGFDIAGAAVLDIAAVGEIVDGLGGVELCATVAQASGFAGVQPGCQDIDGATAVRFARTRVGVQDDSDISRLERQRALLTAVAAQLRRQSLPGDLPKLMGLVRGVGGELSADEGMVTLGNANRVVRTLKGGRYTVRRMPVESAGDGVNLVPGAGADGLWRAMRAGERLPAVED</sequence>
<gene>
    <name evidence="4" type="ORF">CSPHI_10870</name>
</gene>
<dbReference type="InterPro" id="IPR004474">
    <property type="entry name" value="LytR_CpsA_psr"/>
</dbReference>
<keyword evidence="2" id="KW-0472">Membrane</keyword>
<dbReference type="KEGG" id="csph:CSPHI_10870"/>
<dbReference type="InterPro" id="IPR050922">
    <property type="entry name" value="LytR/CpsA/Psr_CW_biosynth"/>
</dbReference>
<comment type="similarity">
    <text evidence="1">Belongs to the LytR/CpsA/Psr (LCP) family.</text>
</comment>
<evidence type="ECO:0000256" key="1">
    <source>
        <dbReference type="ARBA" id="ARBA00006068"/>
    </source>
</evidence>
<protein>
    <recommendedName>
        <fullName evidence="3">Cell envelope-related transcriptional attenuator domain-containing protein</fullName>
    </recommendedName>
</protein>
<dbReference type="EMBL" id="CP009248">
    <property type="protein sequence ID" value="APT91404.1"/>
    <property type="molecule type" value="Genomic_DNA"/>
</dbReference>
<dbReference type="STRING" id="1437874.CSPHI_10870"/>
<dbReference type="OrthoDB" id="9782542at2"/>
<dbReference type="AlphaFoldDB" id="A0A1L7CZZ3"/>
<keyword evidence="2" id="KW-0812">Transmembrane</keyword>
<evidence type="ECO:0000313" key="4">
    <source>
        <dbReference type="EMBL" id="APT91404.1"/>
    </source>
</evidence>
<evidence type="ECO:0000256" key="2">
    <source>
        <dbReference type="SAM" id="Phobius"/>
    </source>
</evidence>
<name>A0A1L7CZZ3_9CORY</name>
<dbReference type="Proteomes" id="UP000185469">
    <property type="component" value="Chromosome"/>
</dbReference>
<keyword evidence="5" id="KW-1185">Reference proteome</keyword>
<keyword evidence="2" id="KW-1133">Transmembrane helix</keyword>